<evidence type="ECO:0000313" key="2">
    <source>
        <dbReference type="EMBL" id="HII58983.1"/>
    </source>
</evidence>
<name>A0A832W5S4_9EURY</name>
<keyword evidence="1" id="KW-0472">Membrane</keyword>
<keyword evidence="1" id="KW-1133">Transmembrane helix</keyword>
<dbReference type="AlphaFoldDB" id="A0A832W5S4"/>
<keyword evidence="1" id="KW-0812">Transmembrane</keyword>
<evidence type="ECO:0000313" key="3">
    <source>
        <dbReference type="Proteomes" id="UP000645676"/>
    </source>
</evidence>
<reference evidence="2" key="1">
    <citation type="journal article" date="2020" name="bioRxiv">
        <title>A rank-normalized archaeal taxonomy based on genome phylogeny resolves widespread incomplete and uneven classifications.</title>
        <authorList>
            <person name="Rinke C."/>
            <person name="Chuvochina M."/>
            <person name="Mussig A.J."/>
            <person name="Chaumeil P.-A."/>
            <person name="Waite D.W."/>
            <person name="Whitman W.B."/>
            <person name="Parks D.H."/>
            <person name="Hugenholtz P."/>
        </authorList>
    </citation>
    <scope>NUCLEOTIDE SEQUENCE</scope>
    <source>
        <strain evidence="2">UBA8849</strain>
    </source>
</reference>
<sequence length="1068" mass="123553">MKFKYIVLLFALSLALITVNGLEIKDIDYSDSSQYLIITVSNPDNNINANISIIGYIDNKIDTQVEMFNYSIPKYSLMFIRKKMVFNEKGVHTVFVTIKSNNITYTFYKKINITYAYNSKVPVPEEEVTKKIEIEGLEFEICPYPYPPFYDFVYVTIRNNDYVPHYVNISFTASLQGTYYIIKDNKIIKSNPPSNGLIIKSWTPNVYVPPKSKIIIPIKVNFYYSGKYTITVKAVSDNHYSTEKTVKGNTVILKSLFGDEIKVYNVEIACPLYVYNVRCEDEYGDYAYSNWFDVDVNNTVDYDVYGTLQVFLCKKEGDNYLILNNKTINKYFLAKEFNDGYSIPVKLNTSALNPYDENFTIFVLCKTGNMESFYYKTFTKPIKINSLEVKNYPEHYYFVDESIFYDVYVNVTNNLNKKIYANISIKDIYNKTYSKEVELNKSCVNIIKFSGLKINAKDLSHDGKIKLKFIVTAITPPYEKYYIIKKNISINLSLIPTPPVYLCSNLNDEIFVGYPQNLSFSLKKVVGRCVETRVYITVPDDIKKYTYFEEKYLKIGTMEEIPVNIKTLFLKEYNGPIYIHVATNMGVRECVVTRIIKSRPIIACEDVYLHNYTVFIKIRNRTQGFVKYEPIVGYPVNVTVSLKSAVPDLKDIEIWASAMDENGRLINCSKKKTIDIYGNYRKVNLEILFNDSLEGYLIIYAKTGEAVIPLYYKPIMVTYPVVFGLEYNPSDPWANLTLSHNYQVPIKVNATIGKYSKIITIYPYKETKVPFYVGKDRNNITVSIELLNNISTIKKFKKTFYFKKLNKIKTSINETVVTNIINITNETKIYNQTEKGKMTNKTRKETNEIKNNITLPPNIKTEVNRTSKYDFTNLSKDLEIVYALIKITGFDEYLPFNIENLNKIFIKEKISPYPYLLNLIKDLIILFVIGLIITIIGLLMYEPTRPKVISIIASILYKLKIKEKPKPKKKETIKLPKPPKIYISDVIYSLGDTVRIEISSEIDIGNNLYILSPTNKKYKIELIKTGKNKYLGLFKIPENEVPGQYFIIYKPENLSIGGFLVVDIKKEM</sequence>
<gene>
    <name evidence="2" type="ORF">HA335_00105</name>
</gene>
<accession>A0A832W5S4</accession>
<comment type="caution">
    <text evidence="2">The sequence shown here is derived from an EMBL/GenBank/DDBJ whole genome shotgun (WGS) entry which is preliminary data.</text>
</comment>
<dbReference type="EMBL" id="DUJR01000001">
    <property type="protein sequence ID" value="HII58983.1"/>
    <property type="molecule type" value="Genomic_DNA"/>
</dbReference>
<protein>
    <submittedName>
        <fullName evidence="2">Uncharacterized protein</fullName>
    </submittedName>
</protein>
<organism evidence="2 3">
    <name type="scientific">Methanocaldococcus jannaschii</name>
    <dbReference type="NCBI Taxonomy" id="2190"/>
    <lineage>
        <taxon>Archaea</taxon>
        <taxon>Methanobacteriati</taxon>
        <taxon>Methanobacteriota</taxon>
        <taxon>Methanomada group</taxon>
        <taxon>Methanococci</taxon>
        <taxon>Methanococcales</taxon>
        <taxon>Methanocaldococcaceae</taxon>
        <taxon>Methanocaldococcus</taxon>
    </lineage>
</organism>
<evidence type="ECO:0000256" key="1">
    <source>
        <dbReference type="SAM" id="Phobius"/>
    </source>
</evidence>
<proteinExistence type="predicted"/>
<feature type="transmembrane region" description="Helical" evidence="1">
    <location>
        <begin position="923"/>
        <end position="941"/>
    </location>
</feature>
<dbReference type="Proteomes" id="UP000645676">
    <property type="component" value="Unassembled WGS sequence"/>
</dbReference>